<evidence type="ECO:0000313" key="1">
    <source>
        <dbReference type="EMBL" id="RMM13503.1"/>
    </source>
</evidence>
<dbReference type="Proteomes" id="UP000269872">
    <property type="component" value="Unassembled WGS sequence"/>
</dbReference>
<name>A0A0P9KGS0_9PSED</name>
<dbReference type="EMBL" id="RBOC01000035">
    <property type="protein sequence ID" value="RMM13503.1"/>
    <property type="molecule type" value="Genomic_DNA"/>
</dbReference>
<evidence type="ECO:0000313" key="2">
    <source>
        <dbReference type="EMBL" id="RMV71386.1"/>
    </source>
</evidence>
<dbReference type="AlphaFoldDB" id="A0A0P9KGS0"/>
<evidence type="ECO:0008006" key="5">
    <source>
        <dbReference type="Google" id="ProtNLM"/>
    </source>
</evidence>
<evidence type="ECO:0000313" key="3">
    <source>
        <dbReference type="Proteomes" id="UP000269872"/>
    </source>
</evidence>
<comment type="caution">
    <text evidence="2">The sequence shown here is derived from an EMBL/GenBank/DDBJ whole genome shotgun (WGS) entry which is preliminary data.</text>
</comment>
<organism evidence="2 3">
    <name type="scientific">Pseudomonas caricapapayae</name>
    <dbReference type="NCBI Taxonomy" id="46678"/>
    <lineage>
        <taxon>Bacteria</taxon>
        <taxon>Pseudomonadati</taxon>
        <taxon>Pseudomonadota</taxon>
        <taxon>Gammaproteobacteria</taxon>
        <taxon>Pseudomonadales</taxon>
        <taxon>Pseudomonadaceae</taxon>
        <taxon>Pseudomonas</taxon>
    </lineage>
</organism>
<accession>A0A0P9KGS0</accession>
<gene>
    <name evidence="2" type="ORF">ALP05_04469</name>
    <name evidence="1" type="ORF">ALQ84_00623</name>
</gene>
<reference evidence="3 4" key="1">
    <citation type="submission" date="2018-08" db="EMBL/GenBank/DDBJ databases">
        <title>Recombination of ecologically and evolutionarily significant loci maintains genetic cohesion in the Pseudomonas syringae species complex.</title>
        <authorList>
            <person name="Dillon M."/>
            <person name="Thakur S."/>
            <person name="Almeida R.N.D."/>
            <person name="Weir B.S."/>
            <person name="Guttman D.S."/>
        </authorList>
    </citation>
    <scope>NUCLEOTIDE SEQUENCE [LARGE SCALE GENOMIC DNA]</scope>
    <source>
        <strain evidence="1 4">ICMP 4086</strain>
        <strain evidence="2 3">ICMP 7496</strain>
    </source>
</reference>
<dbReference type="Proteomes" id="UP000278587">
    <property type="component" value="Unassembled WGS sequence"/>
</dbReference>
<protein>
    <recommendedName>
        <fullName evidence="5">Fimbrial protein</fullName>
    </recommendedName>
</protein>
<dbReference type="EMBL" id="RBUY01000166">
    <property type="protein sequence ID" value="RMV71386.1"/>
    <property type="molecule type" value="Genomic_DNA"/>
</dbReference>
<sequence length="129" mass="13827">MENAMNSKKSTWTGMLKSVFLRQGLGVLTVSIPLLVAPAISWAKDGAITLHGSIVNSSCAMTERYVNTPVTHARMLQVAPGVNMQVSTEHNACTDQAVPFVAQYQVLPSAHSDGEALQVRAALITVSYQ</sequence>
<proteinExistence type="predicted"/>
<evidence type="ECO:0000313" key="4">
    <source>
        <dbReference type="Proteomes" id="UP000278587"/>
    </source>
</evidence>